<dbReference type="Proteomes" id="UP001321473">
    <property type="component" value="Unassembled WGS sequence"/>
</dbReference>
<evidence type="ECO:0000256" key="8">
    <source>
        <dbReference type="ARBA" id="ARBA00038130"/>
    </source>
</evidence>
<accession>A0AAQ4DX89</accession>
<evidence type="ECO:0000259" key="9">
    <source>
        <dbReference type="Pfam" id="PF23387"/>
    </source>
</evidence>
<comment type="similarity">
    <text evidence="8">Belongs to the IFT172 family.</text>
</comment>
<dbReference type="InterPro" id="IPR011990">
    <property type="entry name" value="TPR-like_helical_dom_sf"/>
</dbReference>
<feature type="domain" description="IF140/IFT172/WDR19 TPR" evidence="10">
    <location>
        <begin position="394"/>
        <end position="534"/>
    </location>
</feature>
<keyword evidence="5" id="KW-0802">TPR repeat</keyword>
<evidence type="ECO:0000313" key="12">
    <source>
        <dbReference type="Proteomes" id="UP001321473"/>
    </source>
</evidence>
<dbReference type="InterPro" id="IPR056157">
    <property type="entry name" value="TPR_IFT80_172_dom"/>
</dbReference>
<dbReference type="Pfam" id="PF24762">
    <property type="entry name" value="TPR_IF140-IFT172"/>
    <property type="match status" value="1"/>
</dbReference>
<keyword evidence="4" id="KW-0677">Repeat</keyword>
<comment type="subcellular location">
    <subcellularLocation>
        <location evidence="1">Cell projection</location>
        <location evidence="1">Cilium</location>
    </subcellularLocation>
</comment>
<feature type="non-terminal residue" evidence="11">
    <location>
        <position position="1"/>
    </location>
</feature>
<proteinExistence type="inferred from homology"/>
<evidence type="ECO:0000256" key="7">
    <source>
        <dbReference type="ARBA" id="ARBA00023273"/>
    </source>
</evidence>
<feature type="domain" description="IFT80/172/WDR35 TPR" evidence="9">
    <location>
        <begin position="88"/>
        <end position="198"/>
    </location>
</feature>
<dbReference type="GO" id="GO:0036064">
    <property type="term" value="C:ciliary basal body"/>
    <property type="evidence" value="ECO:0007669"/>
    <property type="project" value="TreeGrafter"/>
</dbReference>
<evidence type="ECO:0000256" key="2">
    <source>
        <dbReference type="ARBA" id="ARBA00022473"/>
    </source>
</evidence>
<keyword evidence="6" id="KW-0969">Cilium</keyword>
<keyword evidence="3" id="KW-0853">WD repeat</keyword>
<dbReference type="PANTHER" id="PTHR15722">
    <property type="entry name" value="IFT140/172-RELATED"/>
    <property type="match status" value="1"/>
</dbReference>
<protein>
    <submittedName>
        <fullName evidence="11">Uncharacterized protein</fullName>
    </submittedName>
</protein>
<evidence type="ECO:0000256" key="1">
    <source>
        <dbReference type="ARBA" id="ARBA00004138"/>
    </source>
</evidence>
<evidence type="ECO:0000256" key="4">
    <source>
        <dbReference type="ARBA" id="ARBA00022737"/>
    </source>
</evidence>
<dbReference type="EMBL" id="JARKHS020025772">
    <property type="protein sequence ID" value="KAK8767079.1"/>
    <property type="molecule type" value="Genomic_DNA"/>
</dbReference>
<evidence type="ECO:0000256" key="5">
    <source>
        <dbReference type="ARBA" id="ARBA00022803"/>
    </source>
</evidence>
<keyword evidence="12" id="KW-1185">Reference proteome</keyword>
<dbReference type="SUPFAM" id="SSF48452">
    <property type="entry name" value="TPR-like"/>
    <property type="match status" value="1"/>
</dbReference>
<dbReference type="GO" id="GO:0005930">
    <property type="term" value="C:axoneme"/>
    <property type="evidence" value="ECO:0007669"/>
    <property type="project" value="TreeGrafter"/>
</dbReference>
<evidence type="ECO:0000259" key="10">
    <source>
        <dbReference type="Pfam" id="PF24762"/>
    </source>
</evidence>
<reference evidence="11 12" key="1">
    <citation type="journal article" date="2023" name="Arcadia Sci">
        <title>De novo assembly of a long-read Amblyomma americanum tick genome.</title>
        <authorList>
            <person name="Chou S."/>
            <person name="Poskanzer K.E."/>
            <person name="Rollins M."/>
            <person name="Thuy-Boun P.S."/>
        </authorList>
    </citation>
    <scope>NUCLEOTIDE SEQUENCE [LARGE SCALE GENOMIC DNA]</scope>
    <source>
        <strain evidence="11">F_SG_1</strain>
        <tissue evidence="11">Salivary glands</tissue>
    </source>
</reference>
<dbReference type="Gene3D" id="1.25.40.470">
    <property type="match status" value="2"/>
</dbReference>
<gene>
    <name evidence="11" type="ORF">V5799_006144</name>
</gene>
<dbReference type="Pfam" id="PF23387">
    <property type="entry name" value="TPR_IFT80_172"/>
    <property type="match status" value="1"/>
</dbReference>
<evidence type="ECO:0000313" key="11">
    <source>
        <dbReference type="EMBL" id="KAK8767079.1"/>
    </source>
</evidence>
<dbReference type="InterPro" id="IPR056168">
    <property type="entry name" value="TPR_IF140/IFT172/WDR19"/>
</dbReference>
<dbReference type="GO" id="GO:0030992">
    <property type="term" value="C:intraciliary transport particle B"/>
    <property type="evidence" value="ECO:0007669"/>
    <property type="project" value="TreeGrafter"/>
</dbReference>
<evidence type="ECO:0000256" key="3">
    <source>
        <dbReference type="ARBA" id="ARBA00022574"/>
    </source>
</evidence>
<keyword evidence="2" id="KW-0217">Developmental protein</keyword>
<sequence>GDVVDIEREDGKTEVIVNEGLTTVGYPLKEGLIEFGTAITDGDFGRAPYCATGTRIAESKRPATIGAHVRSAVAYLESLELTEETETMWRTLGQMALEERLVAVAERSYAALGDLARARFLAHVIRLQEDAARATGQDGNDHYEVRARMAMLEKQFKLAENIYLEQNKVEEAMEMYKNMHKWDEMIQLAESRNYHNVDKLREDYFEWLLSNGMEGRAAELKEREGDAEEAVSLYLKSGLPAKAALVLRSVPGLVQQRHLADRVIAALTQSELYEHAGGLHELLGEHAKALQCYRAGHHYAKGSPLKEGCSPLVILSGCPTISFQMAEHFYVEAGKIKEAIEMYNSAGKWEKALKLAKLHLRPEDVTSMYTEQASELEKQGKLKEAEKLYLFIEEPDLAIAMYKKWRQYDNMMRVVKEFHPDLLSDTHMHLAKVAKKHGGPVACKQVAYLWAKSLGGDSAVRLLSKLGLLDSTIDYAAENCAFDFAFELAQATAKHKLPDIHLKYAMFLEDEGKFHEAELEFIKANKPKEAVLMDVDALLEQAQEWERNGQYDRAVDCYMRMTPENVTNVDMLEKCWVKAADLALKFLDEQKADRILKNAARMLLDIKKHSSAAQLFLSMELVKEAVDALIAGGEWSKAKKVAQEFEPRLEEHVDKEYKNFLRSRGQTDQLANVDIIAALDLYAEKQQWKKCLEMAEQQGPQVLHKYVALCASQRIRDGSPLDALRLYADHGAPALSQNLNIYRHIAASVFALPGLYGAQAYRTWSELRDVLHDLVKNLEASGQDVGDFDKLLLISNYYATRSACQGQETLAEHAMKISVSLLRYTEYIPADKAFYEAGLACKTMNREGMAFVFWNHYLDICEAIEEGSLDTLDHSDFQNTDIPFEIPLPEKMFLDEAQHEDVKEWVLAVSMNQGVEQALPTDEQGFYEASLQGPKGTLRALPCLITGYPVLQNKLQFQKPGIACNKDDWNKFLLATKLSRSAECQDVLKFITEWAGGTPNLSYSFQ</sequence>
<keyword evidence="7" id="KW-0966">Cell projection</keyword>
<comment type="caution">
    <text evidence="11">The sequence shown here is derived from an EMBL/GenBank/DDBJ whole genome shotgun (WGS) entry which is preliminary data.</text>
</comment>
<dbReference type="AlphaFoldDB" id="A0AAQ4DX89"/>
<organism evidence="11 12">
    <name type="scientific">Amblyomma americanum</name>
    <name type="common">Lone star tick</name>
    <dbReference type="NCBI Taxonomy" id="6943"/>
    <lineage>
        <taxon>Eukaryota</taxon>
        <taxon>Metazoa</taxon>
        <taxon>Ecdysozoa</taxon>
        <taxon>Arthropoda</taxon>
        <taxon>Chelicerata</taxon>
        <taxon>Arachnida</taxon>
        <taxon>Acari</taxon>
        <taxon>Parasitiformes</taxon>
        <taxon>Ixodida</taxon>
        <taxon>Ixodoidea</taxon>
        <taxon>Ixodidae</taxon>
        <taxon>Amblyomminae</taxon>
        <taxon>Amblyomma</taxon>
    </lineage>
</organism>
<dbReference type="GO" id="GO:0042073">
    <property type="term" value="P:intraciliary transport"/>
    <property type="evidence" value="ECO:0007669"/>
    <property type="project" value="TreeGrafter"/>
</dbReference>
<dbReference type="FunFam" id="1.25.40.470:FF:000008">
    <property type="entry name" value="Intraflagellar transport protein 172 homolog"/>
    <property type="match status" value="1"/>
</dbReference>
<dbReference type="PANTHER" id="PTHR15722:SF2">
    <property type="entry name" value="INTRAFLAGELLAR TRANSPORT PROTEIN 172 HOMOLOG"/>
    <property type="match status" value="1"/>
</dbReference>
<evidence type="ECO:0000256" key="6">
    <source>
        <dbReference type="ARBA" id="ARBA00023069"/>
    </source>
</evidence>
<name>A0AAQ4DX89_AMBAM</name>